<sequence>MRFPCTFRAFFPYGGAAEPAAWKMVLRLRGHRYPSGDCTDRRRHIAFALGLGQERSSLSGRPQGRASAVIMP</sequence>
<dbReference type="RefSeq" id="WP_378263535.1">
    <property type="nucleotide sequence ID" value="NZ_JBHUKR010000006.1"/>
</dbReference>
<protein>
    <submittedName>
        <fullName evidence="1">Uncharacterized protein</fullName>
    </submittedName>
</protein>
<keyword evidence="2" id="KW-1185">Reference proteome</keyword>
<evidence type="ECO:0000313" key="2">
    <source>
        <dbReference type="Proteomes" id="UP001597417"/>
    </source>
</evidence>
<gene>
    <name evidence="1" type="ORF">ACFSXZ_09725</name>
</gene>
<dbReference type="Proteomes" id="UP001597417">
    <property type="component" value="Unassembled WGS sequence"/>
</dbReference>
<proteinExistence type="predicted"/>
<accession>A0ABW5FS60</accession>
<dbReference type="EMBL" id="JBHUKR010000006">
    <property type="protein sequence ID" value="MFD2416602.1"/>
    <property type="molecule type" value="Genomic_DNA"/>
</dbReference>
<organism evidence="1 2">
    <name type="scientific">Amycolatopsis pigmentata</name>
    <dbReference type="NCBI Taxonomy" id="450801"/>
    <lineage>
        <taxon>Bacteria</taxon>
        <taxon>Bacillati</taxon>
        <taxon>Actinomycetota</taxon>
        <taxon>Actinomycetes</taxon>
        <taxon>Pseudonocardiales</taxon>
        <taxon>Pseudonocardiaceae</taxon>
        <taxon>Amycolatopsis</taxon>
    </lineage>
</organism>
<name>A0ABW5FS60_9PSEU</name>
<evidence type="ECO:0000313" key="1">
    <source>
        <dbReference type="EMBL" id="MFD2416602.1"/>
    </source>
</evidence>
<reference evidence="2" key="1">
    <citation type="journal article" date="2019" name="Int. J. Syst. Evol. Microbiol.">
        <title>The Global Catalogue of Microorganisms (GCM) 10K type strain sequencing project: providing services to taxonomists for standard genome sequencing and annotation.</title>
        <authorList>
            <consortium name="The Broad Institute Genomics Platform"/>
            <consortium name="The Broad Institute Genome Sequencing Center for Infectious Disease"/>
            <person name="Wu L."/>
            <person name="Ma J."/>
        </authorList>
    </citation>
    <scope>NUCLEOTIDE SEQUENCE [LARGE SCALE GENOMIC DNA]</scope>
    <source>
        <strain evidence="2">CGMCC 4.7645</strain>
    </source>
</reference>
<comment type="caution">
    <text evidence="1">The sequence shown here is derived from an EMBL/GenBank/DDBJ whole genome shotgun (WGS) entry which is preliminary data.</text>
</comment>